<dbReference type="PANTHER" id="PTHR30561">
    <property type="entry name" value="SMR FAMILY PROTON-DEPENDENT DRUG EFFLUX TRANSPORTER SUGE"/>
    <property type="match status" value="1"/>
</dbReference>
<keyword evidence="5 7" id="KW-0472">Membrane</keyword>
<dbReference type="Gene3D" id="1.10.3730.20">
    <property type="match status" value="1"/>
</dbReference>
<dbReference type="EMBL" id="JBHUEO010000056">
    <property type="protein sequence ID" value="MFD1708049.1"/>
    <property type="molecule type" value="Genomic_DNA"/>
</dbReference>
<protein>
    <submittedName>
        <fullName evidence="8">DMT family transporter</fullName>
    </submittedName>
</protein>
<gene>
    <name evidence="8" type="ORF">ACFSCZ_15090</name>
</gene>
<dbReference type="SUPFAM" id="SSF103481">
    <property type="entry name" value="Multidrug resistance efflux transporter EmrE"/>
    <property type="match status" value="1"/>
</dbReference>
<evidence type="ECO:0000313" key="8">
    <source>
        <dbReference type="EMBL" id="MFD1708049.1"/>
    </source>
</evidence>
<keyword evidence="4 7" id="KW-1133">Transmembrane helix</keyword>
<evidence type="ECO:0000256" key="3">
    <source>
        <dbReference type="ARBA" id="ARBA00022692"/>
    </source>
</evidence>
<sequence length="120" mass="13073">MYVSWFLLAAAIFFELIWVVGLKHADNVFSWALTIIAIIVSTGLLTYTGKKLPTSTVYSIFVGVGTAGTVVIEMAWFGAPFSWEKICLIGTLLIGVIGLNIVTPEPSEPDQDIKDISVNH</sequence>
<reference evidence="9" key="1">
    <citation type="journal article" date="2019" name="Int. J. Syst. Evol. Microbiol.">
        <title>The Global Catalogue of Microorganisms (GCM) 10K type strain sequencing project: providing services to taxonomists for standard genome sequencing and annotation.</title>
        <authorList>
            <consortium name="The Broad Institute Genomics Platform"/>
            <consortium name="The Broad Institute Genome Sequencing Center for Infectious Disease"/>
            <person name="Wu L."/>
            <person name="Ma J."/>
        </authorList>
    </citation>
    <scope>NUCLEOTIDE SEQUENCE [LARGE SCALE GENOMIC DNA]</scope>
    <source>
        <strain evidence="9">CGMCC 1.12295</strain>
    </source>
</reference>
<dbReference type="InterPro" id="IPR000390">
    <property type="entry name" value="Small_drug/metabolite_transptr"/>
</dbReference>
<feature type="transmembrane region" description="Helical" evidence="7">
    <location>
        <begin position="56"/>
        <end position="77"/>
    </location>
</feature>
<evidence type="ECO:0000313" key="9">
    <source>
        <dbReference type="Proteomes" id="UP001597301"/>
    </source>
</evidence>
<evidence type="ECO:0000256" key="6">
    <source>
        <dbReference type="RuleBase" id="RU003942"/>
    </source>
</evidence>
<keyword evidence="2" id="KW-1003">Cell membrane</keyword>
<comment type="caution">
    <text evidence="8">The sequence shown here is derived from an EMBL/GenBank/DDBJ whole genome shotgun (WGS) entry which is preliminary data.</text>
</comment>
<dbReference type="Proteomes" id="UP001597301">
    <property type="component" value="Unassembled WGS sequence"/>
</dbReference>
<evidence type="ECO:0000256" key="1">
    <source>
        <dbReference type="ARBA" id="ARBA00004651"/>
    </source>
</evidence>
<organism evidence="8 9">
    <name type="scientific">Siminovitchia sediminis</name>
    <dbReference type="NCBI Taxonomy" id="1274353"/>
    <lineage>
        <taxon>Bacteria</taxon>
        <taxon>Bacillati</taxon>
        <taxon>Bacillota</taxon>
        <taxon>Bacilli</taxon>
        <taxon>Bacillales</taxon>
        <taxon>Bacillaceae</taxon>
        <taxon>Siminovitchia</taxon>
    </lineage>
</organism>
<feature type="transmembrane region" description="Helical" evidence="7">
    <location>
        <begin position="83"/>
        <end position="102"/>
    </location>
</feature>
<proteinExistence type="inferred from homology"/>
<keyword evidence="9" id="KW-1185">Reference proteome</keyword>
<dbReference type="Pfam" id="PF00893">
    <property type="entry name" value="Multi_Drug_Res"/>
    <property type="match status" value="1"/>
</dbReference>
<dbReference type="PANTHER" id="PTHR30561:SF7">
    <property type="entry name" value="GUANIDINIUM EFFLUX SYSTEM SUBUNIT GDNC-RELATED"/>
    <property type="match status" value="1"/>
</dbReference>
<dbReference type="RefSeq" id="WP_380774940.1">
    <property type="nucleotide sequence ID" value="NZ_JBHUEO010000056.1"/>
</dbReference>
<evidence type="ECO:0000256" key="2">
    <source>
        <dbReference type="ARBA" id="ARBA00022475"/>
    </source>
</evidence>
<comment type="similarity">
    <text evidence="6">Belongs to the drug/metabolite transporter (DMT) superfamily. Small multidrug resistance (SMR) (TC 2.A.7.1) family.</text>
</comment>
<comment type="subcellular location">
    <subcellularLocation>
        <location evidence="1 6">Cell membrane</location>
        <topology evidence="1 6">Multi-pass membrane protein</topology>
    </subcellularLocation>
</comment>
<dbReference type="InterPro" id="IPR045324">
    <property type="entry name" value="Small_multidrug_res"/>
</dbReference>
<dbReference type="InterPro" id="IPR037185">
    <property type="entry name" value="EmrE-like"/>
</dbReference>
<evidence type="ECO:0000256" key="7">
    <source>
        <dbReference type="SAM" id="Phobius"/>
    </source>
</evidence>
<name>A0ABW4KK11_9BACI</name>
<evidence type="ECO:0000256" key="5">
    <source>
        <dbReference type="ARBA" id="ARBA00023136"/>
    </source>
</evidence>
<accession>A0ABW4KK11</accession>
<evidence type="ECO:0000256" key="4">
    <source>
        <dbReference type="ARBA" id="ARBA00022989"/>
    </source>
</evidence>
<feature type="transmembrane region" description="Helical" evidence="7">
    <location>
        <begin position="29"/>
        <end position="49"/>
    </location>
</feature>
<keyword evidence="3 6" id="KW-0812">Transmembrane</keyword>